<dbReference type="Proteomes" id="UP001168821">
    <property type="component" value="Unassembled WGS sequence"/>
</dbReference>
<dbReference type="AlphaFoldDB" id="A0AA38HKV8"/>
<dbReference type="EMBL" id="JALNTZ010001149">
    <property type="protein sequence ID" value="KAJ3628674.1"/>
    <property type="molecule type" value="Genomic_DNA"/>
</dbReference>
<evidence type="ECO:0000313" key="2">
    <source>
        <dbReference type="Proteomes" id="UP001168821"/>
    </source>
</evidence>
<gene>
    <name evidence="1" type="ORF">Zmor_003985</name>
</gene>
<organism evidence="1 2">
    <name type="scientific">Zophobas morio</name>
    <dbReference type="NCBI Taxonomy" id="2755281"/>
    <lineage>
        <taxon>Eukaryota</taxon>
        <taxon>Metazoa</taxon>
        <taxon>Ecdysozoa</taxon>
        <taxon>Arthropoda</taxon>
        <taxon>Hexapoda</taxon>
        <taxon>Insecta</taxon>
        <taxon>Pterygota</taxon>
        <taxon>Neoptera</taxon>
        <taxon>Endopterygota</taxon>
        <taxon>Coleoptera</taxon>
        <taxon>Polyphaga</taxon>
        <taxon>Cucujiformia</taxon>
        <taxon>Tenebrionidae</taxon>
        <taxon>Zophobas</taxon>
    </lineage>
</organism>
<sequence length="101" mass="11298">MYVYFEQEGESVGVVHSNAVHQGRATGRVYLTCHGIMRITLIRIIGNGKIKGLQKEFSEHKECTNFNMLKSFCKAATCRGEVTALSLEGEAHLIRVNQLKT</sequence>
<accession>A0AA38HKV8</accession>
<reference evidence="1" key="1">
    <citation type="journal article" date="2023" name="G3 (Bethesda)">
        <title>Whole genome assemblies of Zophobas morio and Tenebrio molitor.</title>
        <authorList>
            <person name="Kaur S."/>
            <person name="Stinson S.A."/>
            <person name="diCenzo G.C."/>
        </authorList>
    </citation>
    <scope>NUCLEOTIDE SEQUENCE</scope>
    <source>
        <strain evidence="1">QUZm001</strain>
    </source>
</reference>
<keyword evidence="2" id="KW-1185">Reference proteome</keyword>
<evidence type="ECO:0000313" key="1">
    <source>
        <dbReference type="EMBL" id="KAJ3628674.1"/>
    </source>
</evidence>
<name>A0AA38HKV8_9CUCU</name>
<protein>
    <submittedName>
        <fullName evidence="1">Uncharacterized protein</fullName>
    </submittedName>
</protein>
<comment type="caution">
    <text evidence="1">The sequence shown here is derived from an EMBL/GenBank/DDBJ whole genome shotgun (WGS) entry which is preliminary data.</text>
</comment>
<proteinExistence type="predicted"/>